<comment type="catalytic activity">
    <reaction evidence="1 3">
        <text>aldehydo-D-ribose 5-phosphate = D-ribulose 5-phosphate</text>
        <dbReference type="Rhea" id="RHEA:14657"/>
        <dbReference type="ChEBI" id="CHEBI:58121"/>
        <dbReference type="ChEBI" id="CHEBI:58273"/>
        <dbReference type="EC" id="5.3.1.6"/>
    </reaction>
</comment>
<dbReference type="SUPFAM" id="SSF100950">
    <property type="entry name" value="NagB/RpiA/CoA transferase-like"/>
    <property type="match status" value="1"/>
</dbReference>
<dbReference type="NCBIfam" id="NF001924">
    <property type="entry name" value="PRK00702.1"/>
    <property type="match status" value="1"/>
</dbReference>
<comment type="caution">
    <text evidence="4">The sequence shown here is derived from an EMBL/GenBank/DDBJ whole genome shotgun (WGS) entry which is preliminary data.</text>
</comment>
<name>A0A402AM52_9CHLR</name>
<dbReference type="GO" id="GO:0005829">
    <property type="term" value="C:cytosol"/>
    <property type="evidence" value="ECO:0007669"/>
    <property type="project" value="TreeGrafter"/>
</dbReference>
<feature type="binding site" evidence="3">
    <location>
        <position position="129"/>
    </location>
    <ligand>
        <name>substrate</name>
    </ligand>
</feature>
<dbReference type="FunFam" id="3.40.50.1360:FF:000001">
    <property type="entry name" value="Ribose-5-phosphate isomerase A"/>
    <property type="match status" value="1"/>
</dbReference>
<feature type="binding site" evidence="3">
    <location>
        <begin position="33"/>
        <end position="36"/>
    </location>
    <ligand>
        <name>substrate</name>
    </ligand>
</feature>
<dbReference type="NCBIfam" id="TIGR00021">
    <property type="entry name" value="rpiA"/>
    <property type="match status" value="1"/>
</dbReference>
<reference evidence="5" key="1">
    <citation type="submission" date="2018-12" db="EMBL/GenBank/DDBJ databases">
        <title>Tengunoibacter tsumagoiensis gen. nov., sp. nov., Dictyobacter kobayashii sp. nov., D. alpinus sp. nov., and D. joshuensis sp. nov. and description of Dictyobacteraceae fam. nov. within the order Ktedonobacterales isolated from Tengu-no-mugimeshi.</title>
        <authorList>
            <person name="Wang C.M."/>
            <person name="Zheng Y."/>
            <person name="Sakai Y."/>
            <person name="Toyoda A."/>
            <person name="Minakuchi Y."/>
            <person name="Abe K."/>
            <person name="Yokota A."/>
            <person name="Yabe S."/>
        </authorList>
    </citation>
    <scope>NUCLEOTIDE SEQUENCE [LARGE SCALE GENOMIC DNA]</scope>
    <source>
        <strain evidence="5">Uno11</strain>
    </source>
</reference>
<dbReference type="InterPro" id="IPR020672">
    <property type="entry name" value="Ribose5P_isomerase_typA_subgr"/>
</dbReference>
<dbReference type="UniPathway" id="UPA00115">
    <property type="reaction ID" value="UER00412"/>
</dbReference>
<dbReference type="HAMAP" id="MF_00170">
    <property type="entry name" value="Rib_5P_isom_A"/>
    <property type="match status" value="1"/>
</dbReference>
<evidence type="ECO:0000256" key="1">
    <source>
        <dbReference type="ARBA" id="ARBA00001713"/>
    </source>
</evidence>
<dbReference type="Proteomes" id="UP000287188">
    <property type="component" value="Unassembled WGS sequence"/>
</dbReference>
<keyword evidence="5" id="KW-1185">Reference proteome</keyword>
<dbReference type="Gene3D" id="3.30.70.260">
    <property type="match status" value="1"/>
</dbReference>
<dbReference type="SUPFAM" id="SSF75445">
    <property type="entry name" value="D-ribose-5-phosphate isomerase (RpiA), lid domain"/>
    <property type="match status" value="1"/>
</dbReference>
<comment type="pathway">
    <text evidence="3">Carbohydrate degradation; pentose phosphate pathway; D-ribose 5-phosphate from D-ribulose 5-phosphate (non-oxidative stage): step 1/1.</text>
</comment>
<dbReference type="InterPro" id="IPR004788">
    <property type="entry name" value="Ribose5P_isomerase_type_A"/>
</dbReference>
<gene>
    <name evidence="3 4" type="primary">rpiA</name>
    <name evidence="4" type="ORF">KDK_40780</name>
</gene>
<comment type="function">
    <text evidence="3">Catalyzes the reversible conversion of ribose-5-phosphate to ribulose 5-phosphate.</text>
</comment>
<feature type="binding site" evidence="3">
    <location>
        <begin position="89"/>
        <end position="92"/>
    </location>
    <ligand>
        <name>substrate</name>
    </ligand>
</feature>
<evidence type="ECO:0000313" key="5">
    <source>
        <dbReference type="Proteomes" id="UP000287188"/>
    </source>
</evidence>
<comment type="subunit">
    <text evidence="3">Homodimer.</text>
</comment>
<dbReference type="CDD" id="cd01398">
    <property type="entry name" value="RPI_A"/>
    <property type="match status" value="1"/>
</dbReference>
<evidence type="ECO:0000256" key="2">
    <source>
        <dbReference type="ARBA" id="ARBA00023235"/>
    </source>
</evidence>
<dbReference type="RefSeq" id="WP_126551978.1">
    <property type="nucleotide sequence ID" value="NZ_BIFS01000001.1"/>
</dbReference>
<dbReference type="PANTHER" id="PTHR11934">
    <property type="entry name" value="RIBOSE-5-PHOSPHATE ISOMERASE"/>
    <property type="match status" value="1"/>
</dbReference>
<dbReference type="EC" id="5.3.1.6" evidence="3"/>
<protein>
    <recommendedName>
        <fullName evidence="3">Ribose-5-phosphate isomerase A</fullName>
        <ecNumber evidence="3">5.3.1.6</ecNumber>
    </recommendedName>
    <alternativeName>
        <fullName evidence="3">Phosphoriboisomerase A</fullName>
        <shortName evidence="3">PRI</shortName>
    </alternativeName>
</protein>
<dbReference type="GO" id="GO:0006014">
    <property type="term" value="P:D-ribose metabolic process"/>
    <property type="evidence" value="ECO:0007669"/>
    <property type="project" value="TreeGrafter"/>
</dbReference>
<feature type="binding site" evidence="3">
    <location>
        <begin position="102"/>
        <end position="105"/>
    </location>
    <ligand>
        <name>substrate</name>
    </ligand>
</feature>
<keyword evidence="2 3" id="KW-0413">Isomerase</keyword>
<evidence type="ECO:0000313" key="4">
    <source>
        <dbReference type="EMBL" id="GCE20278.1"/>
    </source>
</evidence>
<accession>A0A402AM52</accession>
<dbReference type="OrthoDB" id="5870696at2"/>
<dbReference type="PANTHER" id="PTHR11934:SF0">
    <property type="entry name" value="RIBOSE-5-PHOSPHATE ISOMERASE"/>
    <property type="match status" value="1"/>
</dbReference>
<evidence type="ECO:0000256" key="3">
    <source>
        <dbReference type="HAMAP-Rule" id="MF_00170"/>
    </source>
</evidence>
<dbReference type="GO" id="GO:0004751">
    <property type="term" value="F:ribose-5-phosphate isomerase activity"/>
    <property type="evidence" value="ECO:0007669"/>
    <property type="project" value="UniProtKB-UniRule"/>
</dbReference>
<comment type="similarity">
    <text evidence="3">Belongs to the ribose 5-phosphate isomerase family.</text>
</comment>
<proteinExistence type="inferred from homology"/>
<dbReference type="EMBL" id="BIFS01000001">
    <property type="protein sequence ID" value="GCE20278.1"/>
    <property type="molecule type" value="Genomic_DNA"/>
</dbReference>
<organism evidence="4 5">
    <name type="scientific">Dictyobacter kobayashii</name>
    <dbReference type="NCBI Taxonomy" id="2014872"/>
    <lineage>
        <taxon>Bacteria</taxon>
        <taxon>Bacillati</taxon>
        <taxon>Chloroflexota</taxon>
        <taxon>Ktedonobacteria</taxon>
        <taxon>Ktedonobacterales</taxon>
        <taxon>Dictyobacteraceae</taxon>
        <taxon>Dictyobacter</taxon>
    </lineage>
</organism>
<dbReference type="InterPro" id="IPR037171">
    <property type="entry name" value="NagB/RpiA_transferase-like"/>
</dbReference>
<dbReference type="GO" id="GO:0009052">
    <property type="term" value="P:pentose-phosphate shunt, non-oxidative branch"/>
    <property type="evidence" value="ECO:0007669"/>
    <property type="project" value="UniProtKB-UniRule"/>
</dbReference>
<sequence length="232" mass="24929">MTSPRSPQDTWKQMAGVAAANLIQEGMVVGLGTGSTAAYLVQALSQRIQQGLQIVGAVPSSQATYDLAASLNIPLTDLDIHPELDMYIDGADEIDPQLRLIKGAGGALLREKILASAARRFVVIADPSKKVTQLGHRFPLPVEIVPLAKTPIKLKLSKLGAQVELRHRDNIPFITDNHNYIFDCTFPQGISNPAEVDAQIHSIVGVVETGLFLNLAQQVVIGGPEGVQIFPQ</sequence>
<dbReference type="Gene3D" id="3.40.50.1360">
    <property type="match status" value="1"/>
</dbReference>
<dbReference type="Pfam" id="PF06026">
    <property type="entry name" value="Rib_5-P_isom_A"/>
    <property type="match status" value="1"/>
</dbReference>
<dbReference type="AlphaFoldDB" id="A0A402AM52"/>
<feature type="active site" description="Proton acceptor" evidence="3">
    <location>
        <position position="111"/>
    </location>
</feature>